<dbReference type="FunFam" id="2.40.50.360:FF:000001">
    <property type="entry name" value="RuvB-like helicase"/>
    <property type="match status" value="1"/>
</dbReference>
<sequence>MEKMKIEEVQSTTKKQRVATHTHIKGLGLEASGKALPFAAGFVGQVEAREASGLVVDMIRQKKMAGRALLFAGPPGTGKTALALGISQELGTKVPFCPMVGSEVYSSEVKKTEVLMENIRRAIGLRIKENKEVYEGEVTELSPEETESVTGGYGKSISHVIIGLKTVKGTKQLKLDPTIYDALIKEKVAVGDVIYIEANSGAVKRVGRSDAFATEFDLEAEEYVPLPKGEVHKKKEIVQDVTLHDLDAANARPQGGQDILSLMGQMMKPRKTEITDKLRQEINKVVNRYIDEGVAELVPGVLFIDEVHMLDMECFSYLNRALESSLSPIVIFATNRGICNVSQTYGPAEMIQILAIRAQVEELVVDEESLAFLGEIGQRSSLRHAVQLLSPASIVAKMNGRDNICKADLDEVCSLYLDAKSSAKLLQEQQEKYIS</sequence>
<evidence type="ECO:0000313" key="11">
    <source>
        <dbReference type="Proteomes" id="UP000075243"/>
    </source>
</evidence>
<keyword evidence="6 8" id="KW-0067">ATP-binding</keyword>
<dbReference type="EMBL" id="CM003613">
    <property type="protein sequence ID" value="KYP54181.1"/>
    <property type="molecule type" value="Genomic_DNA"/>
</dbReference>
<dbReference type="Gene3D" id="3.40.50.300">
    <property type="entry name" value="P-loop containing nucleotide triphosphate hydrolases"/>
    <property type="match status" value="1"/>
</dbReference>
<evidence type="ECO:0000259" key="9">
    <source>
        <dbReference type="SMART" id="SM00382"/>
    </source>
</evidence>
<dbReference type="Pfam" id="PF06068">
    <property type="entry name" value="TIP49"/>
    <property type="match status" value="1"/>
</dbReference>
<dbReference type="GO" id="GO:0016887">
    <property type="term" value="F:ATP hydrolysis activity"/>
    <property type="evidence" value="ECO:0007669"/>
    <property type="project" value="RHEA"/>
</dbReference>
<keyword evidence="3 8" id="KW-0547">Nucleotide-binding</keyword>
<dbReference type="GO" id="GO:0005524">
    <property type="term" value="F:ATP binding"/>
    <property type="evidence" value="ECO:0007669"/>
    <property type="project" value="UniProtKB-KW"/>
</dbReference>
<reference evidence="10 11" key="1">
    <citation type="journal article" date="2012" name="Nat. Biotechnol.">
        <title>Draft genome sequence of pigeonpea (Cajanus cajan), an orphan legume crop of resource-poor farmers.</title>
        <authorList>
            <person name="Varshney R.K."/>
            <person name="Chen W."/>
            <person name="Li Y."/>
            <person name="Bharti A.K."/>
            <person name="Saxena R.K."/>
            <person name="Schlueter J.A."/>
            <person name="Donoghue M.T."/>
            <person name="Azam S."/>
            <person name="Fan G."/>
            <person name="Whaley A.M."/>
            <person name="Farmer A.D."/>
            <person name="Sheridan J."/>
            <person name="Iwata A."/>
            <person name="Tuteja R."/>
            <person name="Penmetsa R.V."/>
            <person name="Wu W."/>
            <person name="Upadhyaya H.D."/>
            <person name="Yang S.P."/>
            <person name="Shah T."/>
            <person name="Saxena K.B."/>
            <person name="Michael T."/>
            <person name="McCombie W.R."/>
            <person name="Yang B."/>
            <person name="Zhang G."/>
            <person name="Yang H."/>
            <person name="Wang J."/>
            <person name="Spillane C."/>
            <person name="Cook D.R."/>
            <person name="May G.D."/>
            <person name="Xu X."/>
            <person name="Jackson S.A."/>
        </authorList>
    </citation>
    <scope>NUCLEOTIDE SEQUENCE [LARGE SCALE GENOMIC DNA]</scope>
    <source>
        <strain evidence="11">cv. Asha</strain>
    </source>
</reference>
<dbReference type="InterPro" id="IPR042487">
    <property type="entry name" value="RuvBL1/2_DNA/RNA_bd_dom"/>
</dbReference>
<dbReference type="InterPro" id="IPR003593">
    <property type="entry name" value="AAA+_ATPase"/>
</dbReference>
<comment type="subcellular location">
    <subcellularLocation>
        <location evidence="1">Nucleus</location>
    </subcellularLocation>
</comment>
<dbReference type="AlphaFoldDB" id="A0A151SHI8"/>
<dbReference type="SMART" id="SM00382">
    <property type="entry name" value="AAA"/>
    <property type="match status" value="1"/>
</dbReference>
<proteinExistence type="inferred from homology"/>
<evidence type="ECO:0000256" key="8">
    <source>
        <dbReference type="RuleBase" id="RU363048"/>
    </source>
</evidence>
<name>A0A151SHI8_CAJCA</name>
<dbReference type="PANTHER" id="PTHR11093">
    <property type="entry name" value="RUVB-RELATED REPTIN AND PONTIN"/>
    <property type="match status" value="1"/>
</dbReference>
<dbReference type="InterPro" id="IPR027238">
    <property type="entry name" value="RuvB-like"/>
</dbReference>
<dbReference type="Gene3D" id="2.40.50.360">
    <property type="entry name" value="RuvB-like helicase, domain II"/>
    <property type="match status" value="1"/>
</dbReference>
<dbReference type="GO" id="GO:1905323">
    <property type="term" value="P:telomerase holoenzyme complex assembly"/>
    <property type="evidence" value="ECO:0007669"/>
    <property type="project" value="EnsemblPlants"/>
</dbReference>
<keyword evidence="8" id="KW-0805">Transcription regulation</keyword>
<dbReference type="OMA" id="RTLPYNK"/>
<comment type="catalytic activity">
    <reaction evidence="8">
        <text>ATP + H2O = ADP + phosphate + H(+)</text>
        <dbReference type="Rhea" id="RHEA:13065"/>
        <dbReference type="ChEBI" id="CHEBI:15377"/>
        <dbReference type="ChEBI" id="CHEBI:15378"/>
        <dbReference type="ChEBI" id="CHEBI:30616"/>
        <dbReference type="ChEBI" id="CHEBI:43474"/>
        <dbReference type="ChEBI" id="CHEBI:456216"/>
        <dbReference type="EC" id="3.6.4.12"/>
    </reaction>
</comment>
<evidence type="ECO:0000256" key="5">
    <source>
        <dbReference type="ARBA" id="ARBA00022806"/>
    </source>
</evidence>
<dbReference type="GO" id="GO:0003678">
    <property type="term" value="F:DNA helicase activity"/>
    <property type="evidence" value="ECO:0007669"/>
    <property type="project" value="UniProtKB-EC"/>
</dbReference>
<dbReference type="GO" id="GO:1900150">
    <property type="term" value="P:regulation of defense response to fungus"/>
    <property type="evidence" value="ECO:0007669"/>
    <property type="project" value="EnsemblPlants"/>
</dbReference>
<keyword evidence="5 8" id="KW-0347">Helicase</keyword>
<dbReference type="EC" id="3.6.4.12" evidence="8"/>
<dbReference type="Pfam" id="PF17856">
    <property type="entry name" value="TIP49_C"/>
    <property type="match status" value="1"/>
</dbReference>
<dbReference type="InterPro" id="IPR027417">
    <property type="entry name" value="P-loop_NTPase"/>
</dbReference>
<keyword evidence="4 8" id="KW-0378">Hydrolase</keyword>
<feature type="domain" description="AAA+ ATPase" evidence="9">
    <location>
        <begin position="65"/>
        <end position="366"/>
    </location>
</feature>
<dbReference type="STRING" id="3821.A0A151SHI8"/>
<dbReference type="InterPro" id="IPR010339">
    <property type="entry name" value="TIP49_P-loop"/>
</dbReference>
<evidence type="ECO:0000256" key="4">
    <source>
        <dbReference type="ARBA" id="ARBA00022801"/>
    </source>
</evidence>
<dbReference type="GO" id="GO:0000812">
    <property type="term" value="C:Swr1 complex"/>
    <property type="evidence" value="ECO:0007669"/>
    <property type="project" value="EnsemblPlants"/>
</dbReference>
<gene>
    <name evidence="10" type="ORF">KK1_000356</name>
</gene>
<evidence type="ECO:0000256" key="7">
    <source>
        <dbReference type="ARBA" id="ARBA00023242"/>
    </source>
</evidence>
<evidence type="ECO:0000256" key="3">
    <source>
        <dbReference type="ARBA" id="ARBA00022741"/>
    </source>
</evidence>
<evidence type="ECO:0000256" key="6">
    <source>
        <dbReference type="ARBA" id="ARBA00022840"/>
    </source>
</evidence>
<dbReference type="SUPFAM" id="SSF52540">
    <property type="entry name" value="P-loop containing nucleoside triphosphate hydrolases"/>
    <property type="match status" value="1"/>
</dbReference>
<comment type="similarity">
    <text evidence="2 8">Belongs to the RuvB family.</text>
</comment>
<dbReference type="Gramene" id="C.cajan_00346.t">
    <property type="protein sequence ID" value="C.cajan_00346.t"/>
    <property type="gene ID" value="C.cajan_00346"/>
</dbReference>
<dbReference type="InterPro" id="IPR041048">
    <property type="entry name" value="RuvB-like_C"/>
</dbReference>
<keyword evidence="11" id="KW-1185">Reference proteome</keyword>
<organism evidence="10 11">
    <name type="scientific">Cajanus cajan</name>
    <name type="common">Pigeon pea</name>
    <name type="synonym">Cajanus indicus</name>
    <dbReference type="NCBI Taxonomy" id="3821"/>
    <lineage>
        <taxon>Eukaryota</taxon>
        <taxon>Viridiplantae</taxon>
        <taxon>Streptophyta</taxon>
        <taxon>Embryophyta</taxon>
        <taxon>Tracheophyta</taxon>
        <taxon>Spermatophyta</taxon>
        <taxon>Magnoliopsida</taxon>
        <taxon>eudicotyledons</taxon>
        <taxon>Gunneridae</taxon>
        <taxon>Pentapetalae</taxon>
        <taxon>rosids</taxon>
        <taxon>fabids</taxon>
        <taxon>Fabales</taxon>
        <taxon>Fabaceae</taxon>
        <taxon>Papilionoideae</taxon>
        <taxon>50 kb inversion clade</taxon>
        <taxon>NPAAA clade</taxon>
        <taxon>indigoferoid/millettioid clade</taxon>
        <taxon>Phaseoleae</taxon>
        <taxon>Cajanus</taxon>
    </lineage>
</organism>
<evidence type="ECO:0000256" key="1">
    <source>
        <dbReference type="ARBA" id="ARBA00004123"/>
    </source>
</evidence>
<dbReference type="Proteomes" id="UP000075243">
    <property type="component" value="Chromosome 11"/>
</dbReference>
<accession>A0A151SHI8</accession>
<keyword evidence="8" id="KW-0804">Transcription</keyword>
<dbReference type="FunFam" id="1.10.8.60:FF:000010">
    <property type="entry name" value="RuvB-like helicase"/>
    <property type="match status" value="1"/>
</dbReference>
<keyword evidence="7 8" id="KW-0539">Nucleus</keyword>
<evidence type="ECO:0000256" key="2">
    <source>
        <dbReference type="ARBA" id="ARBA00007519"/>
    </source>
</evidence>
<dbReference type="GO" id="GO:0048507">
    <property type="term" value="P:meristem development"/>
    <property type="evidence" value="ECO:0007669"/>
    <property type="project" value="EnsemblPlants"/>
</dbReference>
<protein>
    <recommendedName>
        <fullName evidence="8">RuvB-like helicase</fullName>
        <ecNumber evidence="8">3.6.4.12</ecNumber>
    </recommendedName>
</protein>
<evidence type="ECO:0000313" key="10">
    <source>
        <dbReference type="EMBL" id="KYP54181.1"/>
    </source>
</evidence>